<keyword evidence="3" id="KW-0677">Repeat</keyword>
<evidence type="ECO:0000259" key="10">
    <source>
        <dbReference type="Pfam" id="PF25019"/>
    </source>
</evidence>
<dbReference type="Gene3D" id="1.20.5.4130">
    <property type="match status" value="1"/>
</dbReference>
<dbReference type="OMA" id="FLEIKAC"/>
<dbReference type="FunFam" id="1.10.10.10:FF:000322">
    <property type="entry name" value="Probable disease resistance protein At1g63360"/>
    <property type="match status" value="1"/>
</dbReference>
<dbReference type="Pfam" id="PF18052">
    <property type="entry name" value="Rx_N"/>
    <property type="match status" value="1"/>
</dbReference>
<keyword evidence="2" id="KW-0433">Leucine-rich repeat</keyword>
<dbReference type="GO" id="GO:0042742">
    <property type="term" value="P:defense response to bacterium"/>
    <property type="evidence" value="ECO:0007669"/>
    <property type="project" value="UniProtKB-ARBA"/>
</dbReference>
<evidence type="ECO:0000256" key="3">
    <source>
        <dbReference type="ARBA" id="ARBA00022737"/>
    </source>
</evidence>
<dbReference type="PRINTS" id="PR00364">
    <property type="entry name" value="DISEASERSIST"/>
</dbReference>
<dbReference type="InterPro" id="IPR056789">
    <property type="entry name" value="LRR_R13L1-DRL21"/>
</dbReference>
<evidence type="ECO:0000256" key="1">
    <source>
        <dbReference type="ARBA" id="ARBA00008894"/>
    </source>
</evidence>
<dbReference type="InterPro" id="IPR042197">
    <property type="entry name" value="Apaf_helical"/>
</dbReference>
<feature type="domain" description="Disease resistance N-terminal" evidence="8">
    <location>
        <begin position="10"/>
        <end position="97"/>
    </location>
</feature>
<keyword evidence="4" id="KW-0547">Nucleotide-binding</keyword>
<dbReference type="Pfam" id="PF00931">
    <property type="entry name" value="NB-ARC"/>
    <property type="match status" value="1"/>
</dbReference>
<accession>J3MQU7</accession>
<evidence type="ECO:0000259" key="9">
    <source>
        <dbReference type="Pfam" id="PF23559"/>
    </source>
</evidence>
<dbReference type="InterPro" id="IPR027417">
    <property type="entry name" value="P-loop_NTPase"/>
</dbReference>
<dbReference type="PANTHER" id="PTHR36766:SF55">
    <property type="entry name" value="OS11G0492900 PROTEIN"/>
    <property type="match status" value="1"/>
</dbReference>
<dbReference type="InterPro" id="IPR041118">
    <property type="entry name" value="Rx_N"/>
</dbReference>
<dbReference type="InterPro" id="IPR038005">
    <property type="entry name" value="RX-like_CC"/>
</dbReference>
<evidence type="ECO:0000313" key="11">
    <source>
        <dbReference type="EnsemblPlants" id="OB08G14760.1"/>
    </source>
</evidence>
<dbReference type="GO" id="GO:0002758">
    <property type="term" value="P:innate immune response-activating signaling pathway"/>
    <property type="evidence" value="ECO:0007669"/>
    <property type="project" value="UniProtKB-ARBA"/>
</dbReference>
<protein>
    <submittedName>
        <fullName evidence="11">Uncharacterized protein</fullName>
    </submittedName>
</protein>
<evidence type="ECO:0000313" key="12">
    <source>
        <dbReference type="Proteomes" id="UP000006038"/>
    </source>
</evidence>
<dbReference type="Gene3D" id="3.80.10.10">
    <property type="entry name" value="Ribonuclease Inhibitor"/>
    <property type="match status" value="3"/>
</dbReference>
<dbReference type="Gene3D" id="1.10.10.10">
    <property type="entry name" value="Winged helix-like DNA-binding domain superfamily/Winged helix DNA-binding domain"/>
    <property type="match status" value="1"/>
</dbReference>
<dbReference type="GO" id="GO:0005524">
    <property type="term" value="F:ATP binding"/>
    <property type="evidence" value="ECO:0007669"/>
    <property type="project" value="UniProtKB-KW"/>
</dbReference>
<evidence type="ECO:0000256" key="4">
    <source>
        <dbReference type="ARBA" id="ARBA00022741"/>
    </source>
</evidence>
<feature type="domain" description="Disease resistance protein winged helix" evidence="9">
    <location>
        <begin position="411"/>
        <end position="483"/>
    </location>
</feature>
<dbReference type="HOGENOM" id="CLU_000837_8_8_1"/>
<dbReference type="InterPro" id="IPR058922">
    <property type="entry name" value="WHD_DRP"/>
</dbReference>
<evidence type="ECO:0000259" key="8">
    <source>
        <dbReference type="Pfam" id="PF18052"/>
    </source>
</evidence>
<dbReference type="Gene3D" id="1.10.8.430">
    <property type="entry name" value="Helical domain of apoptotic protease-activating factors"/>
    <property type="match status" value="1"/>
</dbReference>
<sequence length="1209" mass="138715">MAESLLLPMVRGVAGKAADELVLTVTRMWGVDDYRRRLERHLVYVQSLLADAEEKSKTNEAVKMWMKALRSVAYEADDVLDDFRYEALRREAQSLRQRSMASKVLLTNIFSSKKHRLVFRYKASKDLKHVLDKIDELTHSTLDESEDIFGRDDDKEVLVKLLLDQQDGQRHVQVLPIIGMGGLGKTTLAKMVYNDSRIQKHFELHLWHCVSENFEAPHVVRSVIELATKARCDLGDTIELLRGKLQDVIGRKRFLLVLDDVWNEDHQKWEDLKPILCSSIGGLGSMIIVTSRSKRVASIMGSFPPHELSCMSEEDSWRLFSIKAFSREVQEQPELVRIGNCIVNKCKGLPLALKTMGGLMSSKQAAWEWEAIADSNICDTSRGKDEVLPILKLSYRHLSFEMKQCFAFFAIFPKDYEMEKYKLIELWMANGYILEEETMNYTQKGEFIFNELVWRSFLDVVHMSSDFYVEVGCKMHDLMHDLAKDVTNDECASAQELDQKKASIADVHHMQLSKTELRKISGLLNGKPSLRTLLLTYSVGEDFNELKWMPLRALCYQISYYGINDQLLNSAHLRYLDLSYSSMVALPNSVCLLYNLQTLRLNRCHNLQYLPKDLATMRKLSHIHLLNCDSLEQMPPNLRLLHNLHTLTTFVVHTSDGCGISELKDMRQLSNKLELYNLRKVIKSGSKVNLHEKKNISHLCLYWGRKEGYVPANDKIKNNEEQVLESLVPHCELKMLGLHGYSALAVPQWMRDAQMFPCIRELSISNCPGFKDMPIIWLASSLEKLRLRNMNNLTTLCKYVDVETTRCNTSLEIFSKLKRVELQDLPKLESWAETRSGEPWIGLLVFPQLEELNIKNCRKLATLPQSPALKKLSCYRESSGDVAFPLSISMGSWPSLVRLEVGLVADILMPPLEEQQNQGQNPPTTIRTLRIQSNDGFISMLNPSKQQVELQGWFAFVEELFIGFCNCFVCWPMEELRCMPCLRSLYILGCHTLEGKKGCSSEEIFPLPRLEKLGIDYCEGLVEIPMLPPSLEAIYIDGCKSLMALPSNLGDLAKLTDLRIHRCDALKVLPDHGMDGFAFLEQLEINECAGIEMLPPGLFQRLPALKYLFLWHCPRLKTLPDWMDTMHSLVSLNIHWCPMIEKFPRGIEQRLPSLKYLRIYHGCPDLQKRCRPGGEYYDLISSIPDKKISAPEPNRKIKMFVKKHFLLSC</sequence>
<reference evidence="11" key="2">
    <citation type="submission" date="2013-04" db="UniProtKB">
        <authorList>
            <consortium name="EnsemblPlants"/>
        </authorList>
    </citation>
    <scope>IDENTIFICATION</scope>
</reference>
<feature type="domain" description="R13L1/DRL21-like LRR repeat region" evidence="10">
    <location>
        <begin position="660"/>
        <end position="790"/>
    </location>
</feature>
<comment type="similarity">
    <text evidence="1">Belongs to the disease resistance NB-LRR family.</text>
</comment>
<dbReference type="SUPFAM" id="SSF52540">
    <property type="entry name" value="P-loop containing nucleoside triphosphate hydrolases"/>
    <property type="match status" value="1"/>
</dbReference>
<dbReference type="SUPFAM" id="SSF52058">
    <property type="entry name" value="L domain-like"/>
    <property type="match status" value="1"/>
</dbReference>
<dbReference type="GO" id="GO:0043531">
    <property type="term" value="F:ADP binding"/>
    <property type="evidence" value="ECO:0007669"/>
    <property type="project" value="InterPro"/>
</dbReference>
<dbReference type="InterPro" id="IPR032675">
    <property type="entry name" value="LRR_dom_sf"/>
</dbReference>
<organism evidence="11">
    <name type="scientific">Oryza brachyantha</name>
    <name type="common">malo sina</name>
    <dbReference type="NCBI Taxonomy" id="4533"/>
    <lineage>
        <taxon>Eukaryota</taxon>
        <taxon>Viridiplantae</taxon>
        <taxon>Streptophyta</taxon>
        <taxon>Embryophyta</taxon>
        <taxon>Tracheophyta</taxon>
        <taxon>Spermatophyta</taxon>
        <taxon>Magnoliopsida</taxon>
        <taxon>Liliopsida</taxon>
        <taxon>Poales</taxon>
        <taxon>Poaceae</taxon>
        <taxon>BOP clade</taxon>
        <taxon>Oryzoideae</taxon>
        <taxon>Oryzeae</taxon>
        <taxon>Oryzinae</taxon>
        <taxon>Oryza</taxon>
    </lineage>
</organism>
<dbReference type="eggNOG" id="KOG4658">
    <property type="taxonomic scope" value="Eukaryota"/>
</dbReference>
<dbReference type="Gene3D" id="3.40.50.300">
    <property type="entry name" value="P-loop containing nucleotide triphosphate hydrolases"/>
    <property type="match status" value="1"/>
</dbReference>
<keyword evidence="5" id="KW-0611">Plant defense</keyword>
<dbReference type="Gramene" id="OB08G14760.1">
    <property type="protein sequence ID" value="OB08G14760.1"/>
    <property type="gene ID" value="OB08G14760"/>
</dbReference>
<dbReference type="PANTHER" id="PTHR36766">
    <property type="entry name" value="PLANT BROAD-SPECTRUM MILDEW RESISTANCE PROTEIN RPW8"/>
    <property type="match status" value="1"/>
</dbReference>
<name>J3MQU7_ORYBR</name>
<dbReference type="EnsemblPlants" id="OB08G14760.1">
    <property type="protein sequence ID" value="OB08G14760.1"/>
    <property type="gene ID" value="OB08G14760"/>
</dbReference>
<keyword evidence="6" id="KW-0067">ATP-binding</keyword>
<evidence type="ECO:0000256" key="6">
    <source>
        <dbReference type="ARBA" id="ARBA00022840"/>
    </source>
</evidence>
<dbReference type="Pfam" id="PF23559">
    <property type="entry name" value="WHD_DRP"/>
    <property type="match status" value="1"/>
</dbReference>
<dbReference type="InterPro" id="IPR002182">
    <property type="entry name" value="NB-ARC"/>
</dbReference>
<dbReference type="FunFam" id="1.10.8.430:FF:000003">
    <property type="entry name" value="Probable disease resistance protein At5g66910"/>
    <property type="match status" value="1"/>
</dbReference>
<feature type="domain" description="NB-ARC" evidence="7">
    <location>
        <begin position="155"/>
        <end position="329"/>
    </location>
</feature>
<dbReference type="AlphaFoldDB" id="J3MQU7"/>
<dbReference type="GO" id="GO:0009626">
    <property type="term" value="P:plant-type hypersensitive response"/>
    <property type="evidence" value="ECO:0007669"/>
    <property type="project" value="UniProtKB-ARBA"/>
</dbReference>
<dbReference type="SUPFAM" id="SSF52047">
    <property type="entry name" value="RNI-like"/>
    <property type="match status" value="1"/>
</dbReference>
<evidence type="ECO:0000256" key="2">
    <source>
        <dbReference type="ARBA" id="ARBA00022614"/>
    </source>
</evidence>
<proteinExistence type="inferred from homology"/>
<dbReference type="CDD" id="cd14798">
    <property type="entry name" value="RX-CC_like"/>
    <property type="match status" value="1"/>
</dbReference>
<evidence type="ECO:0000256" key="5">
    <source>
        <dbReference type="ARBA" id="ARBA00022821"/>
    </source>
</evidence>
<dbReference type="Pfam" id="PF25019">
    <property type="entry name" value="LRR_R13L1-DRL21"/>
    <property type="match status" value="1"/>
</dbReference>
<dbReference type="Proteomes" id="UP000006038">
    <property type="component" value="Chromosome 8"/>
</dbReference>
<reference evidence="11" key="1">
    <citation type="journal article" date="2013" name="Nat. Commun.">
        <title>Whole-genome sequencing of Oryza brachyantha reveals mechanisms underlying Oryza genome evolution.</title>
        <authorList>
            <person name="Chen J."/>
            <person name="Huang Q."/>
            <person name="Gao D."/>
            <person name="Wang J."/>
            <person name="Lang Y."/>
            <person name="Liu T."/>
            <person name="Li B."/>
            <person name="Bai Z."/>
            <person name="Luis Goicoechea J."/>
            <person name="Liang C."/>
            <person name="Chen C."/>
            <person name="Zhang W."/>
            <person name="Sun S."/>
            <person name="Liao Y."/>
            <person name="Zhang X."/>
            <person name="Yang L."/>
            <person name="Song C."/>
            <person name="Wang M."/>
            <person name="Shi J."/>
            <person name="Liu G."/>
            <person name="Liu J."/>
            <person name="Zhou H."/>
            <person name="Zhou W."/>
            <person name="Yu Q."/>
            <person name="An N."/>
            <person name="Chen Y."/>
            <person name="Cai Q."/>
            <person name="Wang B."/>
            <person name="Liu B."/>
            <person name="Min J."/>
            <person name="Huang Y."/>
            <person name="Wu H."/>
            <person name="Li Z."/>
            <person name="Zhang Y."/>
            <person name="Yin Y."/>
            <person name="Song W."/>
            <person name="Jiang J."/>
            <person name="Jackson S.A."/>
            <person name="Wing R.A."/>
            <person name="Wang J."/>
            <person name="Chen M."/>
        </authorList>
    </citation>
    <scope>NUCLEOTIDE SEQUENCE [LARGE SCALE GENOMIC DNA]</scope>
    <source>
        <strain evidence="11">cv. IRGC 101232</strain>
    </source>
</reference>
<dbReference type="InterPro" id="IPR036388">
    <property type="entry name" value="WH-like_DNA-bd_sf"/>
</dbReference>
<evidence type="ECO:0000259" key="7">
    <source>
        <dbReference type="Pfam" id="PF00931"/>
    </source>
</evidence>
<keyword evidence="12" id="KW-1185">Reference proteome</keyword>